<dbReference type="EMBL" id="JACOPR010000002">
    <property type="protein sequence ID" value="MBC5729955.1"/>
    <property type="molecule type" value="Genomic_DNA"/>
</dbReference>
<gene>
    <name evidence="1" type="ORF">H8S34_03805</name>
</gene>
<organism evidence="1 2">
    <name type="scientific">Pseudoflavonifractor hominis</name>
    <dbReference type="NCBI Taxonomy" id="2763059"/>
    <lineage>
        <taxon>Bacteria</taxon>
        <taxon>Bacillati</taxon>
        <taxon>Bacillota</taxon>
        <taxon>Clostridia</taxon>
        <taxon>Eubacteriales</taxon>
        <taxon>Oscillospiraceae</taxon>
        <taxon>Pseudoflavonifractor</taxon>
    </lineage>
</organism>
<reference evidence="1 2" key="1">
    <citation type="submission" date="2020-08" db="EMBL/GenBank/DDBJ databases">
        <title>Genome public.</title>
        <authorList>
            <person name="Liu C."/>
            <person name="Sun Q."/>
        </authorList>
    </citation>
    <scope>NUCLEOTIDE SEQUENCE [LARGE SCALE GENOMIC DNA]</scope>
    <source>
        <strain evidence="1 2">New-38</strain>
    </source>
</reference>
<keyword evidence="2" id="KW-1185">Reference proteome</keyword>
<proteinExistence type="predicted"/>
<protein>
    <submittedName>
        <fullName evidence="1">Uncharacterized protein</fullName>
    </submittedName>
</protein>
<sequence length="66" mass="7579">MFCDMFSRVKLNVELNEKECGVPPFGAAEKKALRQAKQAEEAFRRSKGYPPNTFWGKVKALFLRRG</sequence>
<dbReference type="Proteomes" id="UP000660021">
    <property type="component" value="Unassembled WGS sequence"/>
</dbReference>
<evidence type="ECO:0000313" key="2">
    <source>
        <dbReference type="Proteomes" id="UP000660021"/>
    </source>
</evidence>
<comment type="caution">
    <text evidence="1">The sequence shown here is derived from an EMBL/GenBank/DDBJ whole genome shotgun (WGS) entry which is preliminary data.</text>
</comment>
<dbReference type="RefSeq" id="WP_186963088.1">
    <property type="nucleotide sequence ID" value="NZ_JACOPR010000002.1"/>
</dbReference>
<name>A0ABR7HQZ7_9FIRM</name>
<accession>A0ABR7HQZ7</accession>
<evidence type="ECO:0000313" key="1">
    <source>
        <dbReference type="EMBL" id="MBC5729955.1"/>
    </source>
</evidence>